<proteinExistence type="predicted"/>
<evidence type="ECO:0000313" key="2">
    <source>
        <dbReference type="Proteomes" id="UP000254621"/>
    </source>
</evidence>
<sequence>MDIWVETRRHKYREYPLVTTEKTNWLDKGSQFLKRKFLNSDQTRTHF</sequence>
<reference evidence="1 2" key="1">
    <citation type="submission" date="2018-06" db="EMBL/GenBank/DDBJ databases">
        <authorList>
            <consortium name="Pathogen Informatics"/>
            <person name="Doyle S."/>
        </authorList>
    </citation>
    <scope>NUCLEOTIDE SEQUENCE [LARGE SCALE GENOMIC DNA]</scope>
    <source>
        <strain evidence="1 2">NCTC13645</strain>
    </source>
</reference>
<dbReference type="Proteomes" id="UP000254621">
    <property type="component" value="Unassembled WGS sequence"/>
</dbReference>
<gene>
    <name evidence="1" type="ORF">NCTC13645_01638</name>
</gene>
<protein>
    <submittedName>
        <fullName evidence="1">Uncharacterized protein</fullName>
    </submittedName>
</protein>
<dbReference type="AlphaFoldDB" id="A0A380P2E6"/>
<organism evidence="1 2">
    <name type="scientific">Weissella viridescens</name>
    <name type="common">Lactobacillus viridescens</name>
    <dbReference type="NCBI Taxonomy" id="1629"/>
    <lineage>
        <taxon>Bacteria</taxon>
        <taxon>Bacillati</taxon>
        <taxon>Bacillota</taxon>
        <taxon>Bacilli</taxon>
        <taxon>Lactobacillales</taxon>
        <taxon>Lactobacillaceae</taxon>
        <taxon>Weissella</taxon>
    </lineage>
</organism>
<dbReference type="EMBL" id="UHIV01000004">
    <property type="protein sequence ID" value="SUP59383.1"/>
    <property type="molecule type" value="Genomic_DNA"/>
</dbReference>
<accession>A0A380P2E6</accession>
<evidence type="ECO:0000313" key="1">
    <source>
        <dbReference type="EMBL" id="SUP59383.1"/>
    </source>
</evidence>
<name>A0A380P2E6_WEIVI</name>